<accession>A0AA38R107</accession>
<comment type="caution">
    <text evidence="2">The sequence shown here is derived from an EMBL/GenBank/DDBJ whole genome shotgun (WGS) entry which is preliminary data.</text>
</comment>
<reference evidence="2" key="1">
    <citation type="submission" date="2022-07" db="EMBL/GenBank/DDBJ databases">
        <title>Fungi with potential for degradation of polypropylene.</title>
        <authorList>
            <person name="Gostincar C."/>
        </authorList>
    </citation>
    <scope>NUCLEOTIDE SEQUENCE</scope>
    <source>
        <strain evidence="2">EXF-13308</strain>
    </source>
</reference>
<keyword evidence="3" id="KW-1185">Reference proteome</keyword>
<name>A0AA38R107_9PEZI</name>
<evidence type="ECO:0000256" key="1">
    <source>
        <dbReference type="SAM" id="MobiDB-lite"/>
    </source>
</evidence>
<gene>
    <name evidence="2" type="ORF">NKR23_g11805</name>
</gene>
<proteinExistence type="predicted"/>
<feature type="region of interest" description="Disordered" evidence="1">
    <location>
        <begin position="199"/>
        <end position="225"/>
    </location>
</feature>
<evidence type="ECO:0000313" key="2">
    <source>
        <dbReference type="EMBL" id="KAJ9131236.1"/>
    </source>
</evidence>
<feature type="compositionally biased region" description="Basic and acidic residues" evidence="1">
    <location>
        <begin position="24"/>
        <end position="49"/>
    </location>
</feature>
<sequence>MPHSKHHKCHCPDCDRERKHHRPKVQDVPKEWTGKDHRKDTDRSKEHRVSLPQSTQVKAKPRSWSPWEPMPEWEFFWRGRMKDDGERFPDASPMSVVADSGAGTPEYEFTQDFVTVWPQQQMAQWPIQPRAVKTENAVPGAQRRDQQVDQAQMVDKLRSLSLDQPTDSTGEAVTPYHQVAVGGPIPAAAKRAHVPAPVQKVPMPASGPAKKAHGHSKGIGSLVKADKKLKLDSKSKVRDWYLEWDDGEAQAAEGV</sequence>
<evidence type="ECO:0000313" key="3">
    <source>
        <dbReference type="Proteomes" id="UP001174694"/>
    </source>
</evidence>
<feature type="region of interest" description="Disordered" evidence="1">
    <location>
        <begin position="1"/>
        <end position="65"/>
    </location>
</feature>
<protein>
    <submittedName>
        <fullName evidence="2">Uncharacterized protein</fullName>
    </submittedName>
</protein>
<organism evidence="2 3">
    <name type="scientific">Pleurostoma richardsiae</name>
    <dbReference type="NCBI Taxonomy" id="41990"/>
    <lineage>
        <taxon>Eukaryota</taxon>
        <taxon>Fungi</taxon>
        <taxon>Dikarya</taxon>
        <taxon>Ascomycota</taxon>
        <taxon>Pezizomycotina</taxon>
        <taxon>Sordariomycetes</taxon>
        <taxon>Sordariomycetidae</taxon>
        <taxon>Calosphaeriales</taxon>
        <taxon>Pleurostomataceae</taxon>
        <taxon>Pleurostoma</taxon>
    </lineage>
</organism>
<dbReference type="AlphaFoldDB" id="A0AA38R107"/>
<dbReference type="EMBL" id="JANBVO010000070">
    <property type="protein sequence ID" value="KAJ9131236.1"/>
    <property type="molecule type" value="Genomic_DNA"/>
</dbReference>
<dbReference type="Proteomes" id="UP001174694">
    <property type="component" value="Unassembled WGS sequence"/>
</dbReference>